<dbReference type="PANTHER" id="PTHR43024:SF1">
    <property type="entry name" value="UDP-N-ACETYLMURAMOYL-TRIPEPTIDE--D-ALANYL-D-ALANINE LIGASE"/>
    <property type="match status" value="1"/>
</dbReference>
<dbReference type="PANTHER" id="PTHR43024">
    <property type="entry name" value="UDP-N-ACETYLMURAMOYL-TRIPEPTIDE--D-ALANYL-D-ALANINE LIGASE"/>
    <property type="match status" value="1"/>
</dbReference>
<dbReference type="Proteomes" id="UP000251213">
    <property type="component" value="Unassembled WGS sequence"/>
</dbReference>
<accession>A0A364K2C2</accession>
<keyword evidence="5" id="KW-1185">Reference proteome</keyword>
<dbReference type="GO" id="GO:0005524">
    <property type="term" value="F:ATP binding"/>
    <property type="evidence" value="ECO:0007669"/>
    <property type="project" value="UniProtKB-KW"/>
</dbReference>
<dbReference type="AlphaFoldDB" id="A0A364K2C2"/>
<evidence type="ECO:0000256" key="3">
    <source>
        <dbReference type="ARBA" id="ARBA00022840"/>
    </source>
</evidence>
<reference evidence="4 5" key="2">
    <citation type="submission" date="2018-06" db="EMBL/GenBank/DDBJ databases">
        <authorList>
            <person name="Zhirakovskaya E."/>
        </authorList>
    </citation>
    <scope>NUCLEOTIDE SEQUENCE [LARGE SCALE GENOMIC DNA]</scope>
    <source>
        <strain evidence="4 5">FBKL4.011</strain>
    </source>
</reference>
<dbReference type="InterPro" id="IPR036565">
    <property type="entry name" value="Mur-like_cat_sf"/>
</dbReference>
<sequence length="147" mass="16695">MKTITLGKLAHLIEGQVLSGHRALPIHSVNYGRPKRLSRRQVYFYSQKTNWTKQLRAIRRVKPLAVVLPLQASSVSIPRSVGIIKVRDPFSAYWKLARWNWRQHATKVIGITGSAGKSTTTAMVASILKSRWPMVKTEGNLNTFIFR</sequence>
<dbReference type="Gene3D" id="3.40.1190.10">
    <property type="entry name" value="Mur-like, catalytic domain"/>
    <property type="match status" value="1"/>
</dbReference>
<keyword evidence="1" id="KW-0436">Ligase</keyword>
<dbReference type="RefSeq" id="WP_113659811.1">
    <property type="nucleotide sequence ID" value="NZ_KZ845671.1"/>
</dbReference>
<evidence type="ECO:0000256" key="2">
    <source>
        <dbReference type="ARBA" id="ARBA00022741"/>
    </source>
</evidence>
<gene>
    <name evidence="4" type="ORF">DL897_14245</name>
</gene>
<proteinExistence type="predicted"/>
<name>A0A364K2C2_9BACL</name>
<evidence type="ECO:0000313" key="4">
    <source>
        <dbReference type="EMBL" id="RAL22568.1"/>
    </source>
</evidence>
<keyword evidence="2" id="KW-0547">Nucleotide-binding</keyword>
<evidence type="ECO:0000313" key="5">
    <source>
        <dbReference type="Proteomes" id="UP000251213"/>
    </source>
</evidence>
<keyword evidence="3" id="KW-0067">ATP-binding</keyword>
<evidence type="ECO:0000256" key="1">
    <source>
        <dbReference type="ARBA" id="ARBA00022598"/>
    </source>
</evidence>
<reference evidence="4 5" key="1">
    <citation type="submission" date="2018-06" db="EMBL/GenBank/DDBJ databases">
        <title>Thermoflavimicrobium daqus sp. nov., a thermophilic microbe isolated from Moutai-flavour Daqu.</title>
        <authorList>
            <person name="Wang X."/>
            <person name="Zhou H."/>
        </authorList>
    </citation>
    <scope>NUCLEOTIDE SEQUENCE [LARGE SCALE GENOMIC DNA]</scope>
    <source>
        <strain evidence="4 5">FBKL4.011</strain>
    </source>
</reference>
<organism evidence="4 5">
    <name type="scientific">Thermoflavimicrobium daqui</name>
    <dbReference type="NCBI Taxonomy" id="2137476"/>
    <lineage>
        <taxon>Bacteria</taxon>
        <taxon>Bacillati</taxon>
        <taxon>Bacillota</taxon>
        <taxon>Bacilli</taxon>
        <taxon>Bacillales</taxon>
        <taxon>Thermoactinomycetaceae</taxon>
        <taxon>Thermoflavimicrobium</taxon>
    </lineage>
</organism>
<protein>
    <submittedName>
        <fullName evidence="4">Uncharacterized protein</fullName>
    </submittedName>
</protein>
<dbReference type="SUPFAM" id="SSF53623">
    <property type="entry name" value="MurD-like peptide ligases, catalytic domain"/>
    <property type="match status" value="1"/>
</dbReference>
<comment type="caution">
    <text evidence="4">The sequence shown here is derived from an EMBL/GenBank/DDBJ whole genome shotgun (WGS) entry which is preliminary data.</text>
</comment>
<dbReference type="OrthoDB" id="2989311at2"/>
<dbReference type="GO" id="GO:0016874">
    <property type="term" value="F:ligase activity"/>
    <property type="evidence" value="ECO:0007669"/>
    <property type="project" value="UniProtKB-KW"/>
</dbReference>
<dbReference type="EMBL" id="QJKK01000009">
    <property type="protein sequence ID" value="RAL22568.1"/>
    <property type="molecule type" value="Genomic_DNA"/>
</dbReference>
<dbReference type="InterPro" id="IPR051046">
    <property type="entry name" value="MurCDEF_CellWall_CoF430Synth"/>
</dbReference>